<dbReference type="PROSITE" id="PS01269">
    <property type="entry name" value="UPF0025"/>
    <property type="match status" value="1"/>
</dbReference>
<dbReference type="NCBIfam" id="TIGR00040">
    <property type="entry name" value="yfcE"/>
    <property type="match status" value="1"/>
</dbReference>
<keyword evidence="3" id="KW-0378">Hydrolase</keyword>
<protein>
    <recommendedName>
        <fullName evidence="4">Phosphoesterase</fullName>
        <ecNumber evidence="4">3.1.4.-</ecNumber>
    </recommendedName>
</protein>
<evidence type="ECO:0000256" key="2">
    <source>
        <dbReference type="ARBA" id="ARBA00022723"/>
    </source>
</evidence>
<dbReference type="STRING" id="571932.SAMN05421743_105152"/>
<dbReference type="CDD" id="cd00841">
    <property type="entry name" value="MPP_YfcE"/>
    <property type="match status" value="1"/>
</dbReference>
<proteinExistence type="inferred from homology"/>
<gene>
    <name evidence="6" type="ORF">SAMN05421743_105152</name>
</gene>
<comment type="similarity">
    <text evidence="1 4">Belongs to the metallophosphoesterase superfamily. YfcE family.</text>
</comment>
<dbReference type="PANTHER" id="PTHR11124">
    <property type="entry name" value="VACUOLAR SORTING PROTEIN VPS29"/>
    <property type="match status" value="1"/>
</dbReference>
<keyword evidence="7" id="KW-1185">Reference proteome</keyword>
<dbReference type="InterPro" id="IPR020935">
    <property type="entry name" value="PdiEstase_YfcE_CS"/>
</dbReference>
<dbReference type="EMBL" id="FNQR01000005">
    <property type="protein sequence ID" value="SEA51817.1"/>
    <property type="molecule type" value="Genomic_DNA"/>
</dbReference>
<dbReference type="GO" id="GO:0016787">
    <property type="term" value="F:hydrolase activity"/>
    <property type="evidence" value="ECO:0007669"/>
    <property type="project" value="UniProtKB-UniRule"/>
</dbReference>
<name>A0A1H4BUS7_9BACI</name>
<sequence>MPSILIMSDSHGMTEEVMDIKQKYEGQVDGMIHCGDSELELSSEELQGFYYVKGNVDFDPGMEEEKSFTIEGITFFITHGHLFNIKSTLMPLNYRAEEAGADVVCFGHSHMAGAEKVDNRLFINPGSCRQPRDHREPTYALLSWTDKSDIKLKYYNMNHQPTELKFHTSLRSEG</sequence>
<dbReference type="InterPro" id="IPR041802">
    <property type="entry name" value="MPP_YfcE"/>
</dbReference>
<evidence type="ECO:0000256" key="1">
    <source>
        <dbReference type="ARBA" id="ARBA00008950"/>
    </source>
</evidence>
<organism evidence="6 7">
    <name type="scientific">Thalassobacillus cyri</name>
    <dbReference type="NCBI Taxonomy" id="571932"/>
    <lineage>
        <taxon>Bacteria</taxon>
        <taxon>Bacillati</taxon>
        <taxon>Bacillota</taxon>
        <taxon>Bacilli</taxon>
        <taxon>Bacillales</taxon>
        <taxon>Bacillaceae</taxon>
        <taxon>Thalassobacillus</taxon>
    </lineage>
</organism>
<dbReference type="SUPFAM" id="SSF56300">
    <property type="entry name" value="Metallo-dependent phosphatases"/>
    <property type="match status" value="1"/>
</dbReference>
<dbReference type="AlphaFoldDB" id="A0A1H4BUS7"/>
<evidence type="ECO:0000256" key="3">
    <source>
        <dbReference type="ARBA" id="ARBA00022801"/>
    </source>
</evidence>
<dbReference type="InterPro" id="IPR029052">
    <property type="entry name" value="Metallo-depent_PP-like"/>
</dbReference>
<evidence type="ECO:0000256" key="4">
    <source>
        <dbReference type="RuleBase" id="RU362039"/>
    </source>
</evidence>
<dbReference type="EC" id="3.1.4.-" evidence="4"/>
<comment type="cofactor">
    <cofactor evidence="4">
        <name>a divalent metal cation</name>
        <dbReference type="ChEBI" id="CHEBI:60240"/>
    </cofactor>
</comment>
<keyword evidence="2 4" id="KW-0479">Metal-binding</keyword>
<feature type="domain" description="Calcineurin-like phosphoesterase" evidence="5">
    <location>
        <begin position="4"/>
        <end position="146"/>
    </location>
</feature>
<dbReference type="RefSeq" id="WP_093044291.1">
    <property type="nucleotide sequence ID" value="NZ_FNQR01000005.1"/>
</dbReference>
<accession>A0A1H4BUS7</accession>
<evidence type="ECO:0000313" key="6">
    <source>
        <dbReference type="EMBL" id="SEA51817.1"/>
    </source>
</evidence>
<evidence type="ECO:0000313" key="7">
    <source>
        <dbReference type="Proteomes" id="UP000198584"/>
    </source>
</evidence>
<dbReference type="GO" id="GO:0046872">
    <property type="term" value="F:metal ion binding"/>
    <property type="evidence" value="ECO:0007669"/>
    <property type="project" value="UniProtKB-KW"/>
</dbReference>
<dbReference type="InterPro" id="IPR024654">
    <property type="entry name" value="Calcineurin-like_PHP_lpxH"/>
</dbReference>
<dbReference type="InterPro" id="IPR000979">
    <property type="entry name" value="Phosphodiesterase_MJ0936/Vps29"/>
</dbReference>
<dbReference type="OrthoDB" id="9800565at2"/>
<evidence type="ECO:0000259" key="5">
    <source>
        <dbReference type="Pfam" id="PF12850"/>
    </source>
</evidence>
<reference evidence="7" key="1">
    <citation type="submission" date="2016-10" db="EMBL/GenBank/DDBJ databases">
        <authorList>
            <person name="Varghese N."/>
            <person name="Submissions S."/>
        </authorList>
    </citation>
    <scope>NUCLEOTIDE SEQUENCE [LARGE SCALE GENOMIC DNA]</scope>
    <source>
        <strain evidence="7">CCM7597</strain>
    </source>
</reference>
<dbReference type="Pfam" id="PF12850">
    <property type="entry name" value="Metallophos_2"/>
    <property type="match status" value="1"/>
</dbReference>
<dbReference type="Proteomes" id="UP000198584">
    <property type="component" value="Unassembled WGS sequence"/>
</dbReference>
<dbReference type="Gene3D" id="3.60.21.10">
    <property type="match status" value="1"/>
</dbReference>